<organism evidence="3 4">
    <name type="scientific">Sinanodonta woodiana</name>
    <name type="common">Chinese pond mussel</name>
    <name type="synonym">Anodonta woodiana</name>
    <dbReference type="NCBI Taxonomy" id="1069815"/>
    <lineage>
        <taxon>Eukaryota</taxon>
        <taxon>Metazoa</taxon>
        <taxon>Spiralia</taxon>
        <taxon>Lophotrochozoa</taxon>
        <taxon>Mollusca</taxon>
        <taxon>Bivalvia</taxon>
        <taxon>Autobranchia</taxon>
        <taxon>Heteroconchia</taxon>
        <taxon>Palaeoheterodonta</taxon>
        <taxon>Unionida</taxon>
        <taxon>Unionoidea</taxon>
        <taxon>Unionidae</taxon>
        <taxon>Unioninae</taxon>
        <taxon>Sinanodonta</taxon>
    </lineage>
</organism>
<dbReference type="InterPro" id="IPR014756">
    <property type="entry name" value="Ig_E-set"/>
</dbReference>
<dbReference type="AlphaFoldDB" id="A0ABD3VLQ2"/>
<comment type="caution">
    <text evidence="3">The sequence shown here is derived from an EMBL/GenBank/DDBJ whole genome shotgun (WGS) entry which is preliminary data.</text>
</comment>
<comment type="similarity">
    <text evidence="1">Belongs to the NXPE family.</text>
</comment>
<dbReference type="EMBL" id="JBJQND010000011">
    <property type="protein sequence ID" value="KAL3862437.1"/>
    <property type="molecule type" value="Genomic_DNA"/>
</dbReference>
<evidence type="ECO:0000256" key="1">
    <source>
        <dbReference type="ARBA" id="ARBA00005431"/>
    </source>
</evidence>
<sequence>VQSHDATSASIAELDFPINFTLPDDALTDPNATAIANNSRMYLVDERHLFEVGQIIEVIIELFDGYGKRWTSGGDDVRVRLYNDDLKSYASGHVIDNGNGSYTAKLVALWEGQSRIDVTLYHTRDAIRAMYRMREQFVGNHMGKFKAGDVEEHIRCHPLARILKGRELCNLTLENGGLSWYCWKPSNIKLLCHDWVEVRFRPPSRGLPLTDAEKGLLSPGGYGISMPGNIEVEVKNSSNNQMNLPDCANVNSSITWNQQSPAGYFYNNSWKPLHCKGFSNLTKIQQYLKGKELVLFGDSTTRHWFEILESLLECKLVSESWSTAKWHKPAKALCKNGFFIQWLPHAMPFSVGSSWDTRRYLRPITAYLEEIKPDENIIIVVHLFMHLEEFHPDVFRDRIQRIAGSVSRLLQRNPHVKIFMKGAHTFLARRPDYFNSVFDKISYQAFK</sequence>
<name>A0ABD3VLQ2_SINWO</name>
<dbReference type="InterPro" id="IPR013783">
    <property type="entry name" value="Ig-like_fold"/>
</dbReference>
<dbReference type="PANTHER" id="PTHR16165:SF5">
    <property type="entry name" value="NXPE FAMILY MEMBER 3"/>
    <property type="match status" value="1"/>
</dbReference>
<feature type="domain" description="NXPE C-terminal" evidence="2">
    <location>
        <begin position="270"/>
        <end position="442"/>
    </location>
</feature>
<dbReference type="Proteomes" id="UP001634394">
    <property type="component" value="Unassembled WGS sequence"/>
</dbReference>
<evidence type="ECO:0000313" key="4">
    <source>
        <dbReference type="Proteomes" id="UP001634394"/>
    </source>
</evidence>
<protein>
    <recommendedName>
        <fullName evidence="2">NXPE C-terminal domain-containing protein</fullName>
    </recommendedName>
</protein>
<dbReference type="Gene3D" id="2.60.40.10">
    <property type="entry name" value="Immunoglobulins"/>
    <property type="match status" value="1"/>
</dbReference>
<proteinExistence type="inferred from homology"/>
<reference evidence="3 4" key="1">
    <citation type="submission" date="2024-11" db="EMBL/GenBank/DDBJ databases">
        <title>Chromosome-level genome assembly of the freshwater bivalve Anodonta woodiana.</title>
        <authorList>
            <person name="Chen X."/>
        </authorList>
    </citation>
    <scope>NUCLEOTIDE SEQUENCE [LARGE SCALE GENOMIC DNA]</scope>
    <source>
        <strain evidence="3">MN2024</strain>
        <tissue evidence="3">Gills</tissue>
    </source>
</reference>
<evidence type="ECO:0000259" key="2">
    <source>
        <dbReference type="Pfam" id="PF24536"/>
    </source>
</evidence>
<gene>
    <name evidence="3" type="ORF">ACJMK2_008403</name>
</gene>
<feature type="non-terminal residue" evidence="3">
    <location>
        <position position="447"/>
    </location>
</feature>
<dbReference type="Pfam" id="PF06312">
    <property type="entry name" value="Neurexophilin"/>
    <property type="match status" value="1"/>
</dbReference>
<dbReference type="SUPFAM" id="SSF81296">
    <property type="entry name" value="E set domains"/>
    <property type="match status" value="1"/>
</dbReference>
<evidence type="ECO:0000313" key="3">
    <source>
        <dbReference type="EMBL" id="KAL3862437.1"/>
    </source>
</evidence>
<dbReference type="PANTHER" id="PTHR16165">
    <property type="entry name" value="NXPE FAMILY MEMBER"/>
    <property type="match status" value="1"/>
</dbReference>
<feature type="non-terminal residue" evidence="3">
    <location>
        <position position="1"/>
    </location>
</feature>
<dbReference type="Pfam" id="PF24536">
    <property type="entry name" value="NXPE4_C"/>
    <property type="match status" value="1"/>
</dbReference>
<dbReference type="InterPro" id="IPR026845">
    <property type="entry name" value="NXPH/NXPE"/>
</dbReference>
<accession>A0ABD3VLQ2</accession>
<dbReference type="InterPro" id="IPR057106">
    <property type="entry name" value="NXPE4_C"/>
</dbReference>
<keyword evidence="4" id="KW-1185">Reference proteome</keyword>